<evidence type="ECO:0000313" key="2">
    <source>
        <dbReference type="EMBL" id="TLX46161.1"/>
    </source>
</evidence>
<dbReference type="InterPro" id="IPR013783">
    <property type="entry name" value="Ig-like_fold"/>
</dbReference>
<comment type="caution">
    <text evidence="2">The sequence shown here is derived from an EMBL/GenBank/DDBJ whole genome shotgun (WGS) entry which is preliminary data.</text>
</comment>
<sequence length="1432" mass="151518">MPLMRWFSILLFSLLVTACGGGGTIDKTNNNTGDGGSSSDYQLTLSILEQTTELSLQTPLTIEATLNNDGAAVANTRINFTTDEYARFDGPASVLTNSEGKATVKLLPTDQKGAGAVSASVSIAETTLEEQIDFTSLGDGGLKITVTIKDTDGAVITQDNPLSTSKPAIVTVEVMNDNTPVSQAVVELDTDQRAELDYDSGLTESDGKAVFFLTPNTTSGPGFVTVTYKGTLNEQTDDVIARGYFFTEGFSTSSISLSIDMSDADGNAITTSNRLSEDKNASVVVTLLEGSKPLSEKFITISAGNKGITVPADGRVVTDLNGQATITLLANTESGVDALTATYTHNDTDVVAVRPYYTASNPKFDADPYKISFTAKNPLTNEPSNMLAGGSALTLEAQVLLNNEPVTNTRLQFEVDQYARLDHSSGSILTNQEGIASVNLLDNDLEGAGKATVSFEKPDGSTISSNIFFDSAGTGGIRLAVSDVLDKDGNKISLENKVSAETDGFVTVTLTENSVGVSNALILVQGDSIGSTDPSNGKIVTNDTGVASFKLKPTTEAGLGEFTVTYQQTENLVFRQTGYYQSSGNPNIPDTSLNNIDVRILTGCNDDWDANRNEVRLDPTEPNSGCTNSAQLSSNELAEIYILVTPADNDTAYNRQIVSVETTLGQVLPTNGTALTDDQGVALLKFQPGDTGGAGSVTVTFRGESSAANFSVGVVDIEMTLDDGLLEGVSELKAGGSTIITATLRDKETGDLILTPTDVTFSSVCAASNETELDSLVKSSNGIATATYRANGCVGTDTITATIEAGGNNAVQTLALTVSKAEAQALKFLTDNDGFEQFIALPPGEGGAPTLSVVEFQLLDVDTKPIKQKRIDFRLTDSTGAASLTQTTSSTNNEGRAQTTVTSGTVPGPLVVQACYIPDELITQGINESKPVTCWADEVKRCVDTPTAEGCPENGYIPVEIGDQITGISSRILLSSGVTDQDSFDAALVTRNINGLDYLGATVDINIYFGDQFNQLSGDGVTATVVTNSGVVGTLDGEDLTPLYNCSSVDATCTLTWRRQGDIPFSESSWGNQIGDVCDTYFGEPAPCIGSYPTVGSTDSDGNVTSHIVQGGRVNFLVVAKGQETFIDRPSDVNNDGDVTLERRNGRFDEGEFYQSYDRPEPFIDLNANGTYDGDVICSDESGDDVCTPKNSDGGVFETFRDSNNDGLYTQGNGIYDGLLCGETAQASGKCNKGLIEVRRNLELVLSDDDPFVRFAVNKDDVDLTIDNNLDGQPDELQENTACANVTLPALDADGNVIRDSEGEVVYAIIQELEPITGHDDLCDIKQVTLGDRGVEGLNVYIYFSDRNGNPLPAGTEVEISSTNGKLDVSGLNSVIPNTGRTESDYAIATLSREVESNGQETGQLTIQFTFTKPDGENKVVSHSITVNDANP</sequence>
<feature type="signal peptide" evidence="1">
    <location>
        <begin position="1"/>
        <end position="18"/>
    </location>
</feature>
<dbReference type="Proteomes" id="UP000309186">
    <property type="component" value="Unassembled WGS sequence"/>
</dbReference>
<dbReference type="RefSeq" id="WP_138482955.1">
    <property type="nucleotide sequence ID" value="NZ_PPSW01000025.1"/>
</dbReference>
<gene>
    <name evidence="2" type="ORF">C1E24_15475</name>
</gene>
<keyword evidence="1" id="KW-0732">Signal</keyword>
<organism evidence="2 3">
    <name type="scientific">Pseudoalteromonas phenolica</name>
    <dbReference type="NCBI Taxonomy" id="161398"/>
    <lineage>
        <taxon>Bacteria</taxon>
        <taxon>Pseudomonadati</taxon>
        <taxon>Pseudomonadota</taxon>
        <taxon>Gammaproteobacteria</taxon>
        <taxon>Alteromonadales</taxon>
        <taxon>Pseudoalteromonadaceae</taxon>
        <taxon>Pseudoalteromonas</taxon>
    </lineage>
</organism>
<dbReference type="OrthoDB" id="5522233at2"/>
<dbReference type="InterPro" id="IPR008964">
    <property type="entry name" value="Invasin/intimin_cell_adhesion"/>
</dbReference>
<accession>A0A5R9PZ81</accession>
<dbReference type="SUPFAM" id="SSF49373">
    <property type="entry name" value="Invasin/intimin cell-adhesion fragments"/>
    <property type="match status" value="6"/>
</dbReference>
<feature type="chain" id="PRO_5024459322" description="Invasin" evidence="1">
    <location>
        <begin position="19"/>
        <end position="1432"/>
    </location>
</feature>
<protein>
    <recommendedName>
        <fullName evidence="4">Invasin</fullName>
    </recommendedName>
</protein>
<dbReference type="Gene3D" id="2.60.40.10">
    <property type="entry name" value="Immunoglobulins"/>
    <property type="match status" value="5"/>
</dbReference>
<evidence type="ECO:0000256" key="1">
    <source>
        <dbReference type="SAM" id="SignalP"/>
    </source>
</evidence>
<name>A0A5R9PZ81_9GAMM</name>
<evidence type="ECO:0000313" key="3">
    <source>
        <dbReference type="Proteomes" id="UP000309186"/>
    </source>
</evidence>
<dbReference type="EMBL" id="PPSW01000025">
    <property type="protein sequence ID" value="TLX46161.1"/>
    <property type="molecule type" value="Genomic_DNA"/>
</dbReference>
<evidence type="ECO:0008006" key="4">
    <source>
        <dbReference type="Google" id="ProtNLM"/>
    </source>
</evidence>
<proteinExistence type="predicted"/>
<reference evidence="2 3" key="1">
    <citation type="submission" date="2018-01" db="EMBL/GenBank/DDBJ databases">
        <title>Co-occurrence of chitin degradation, pigmentation and bioactivity in marine Pseudoalteromonas.</title>
        <authorList>
            <person name="Paulsen S."/>
            <person name="Gram L."/>
            <person name="Machado H."/>
        </authorList>
    </citation>
    <scope>NUCLEOTIDE SEQUENCE [LARGE SCALE GENOMIC DNA]</scope>
    <source>
        <strain evidence="2 3">S3663</strain>
    </source>
</reference>
<dbReference type="PROSITE" id="PS51257">
    <property type="entry name" value="PROKAR_LIPOPROTEIN"/>
    <property type="match status" value="1"/>
</dbReference>